<proteinExistence type="predicted"/>
<keyword evidence="3" id="KW-1185">Reference proteome</keyword>
<organism evidence="2 3">
    <name type="scientific">Mycena alexandri</name>
    <dbReference type="NCBI Taxonomy" id="1745969"/>
    <lineage>
        <taxon>Eukaryota</taxon>
        <taxon>Fungi</taxon>
        <taxon>Dikarya</taxon>
        <taxon>Basidiomycota</taxon>
        <taxon>Agaricomycotina</taxon>
        <taxon>Agaricomycetes</taxon>
        <taxon>Agaricomycetidae</taxon>
        <taxon>Agaricales</taxon>
        <taxon>Marasmiineae</taxon>
        <taxon>Mycenaceae</taxon>
        <taxon>Mycena</taxon>
    </lineage>
</organism>
<keyword evidence="1" id="KW-0812">Transmembrane</keyword>
<sequence length="444" mass="49956">MPHLLLRHNITIAEVLSGIIRLSCGAEFLVPTLSSINPIQELTIPAERRSLDRLLSILREHPRIPQLLILGGIPTESKPSIAALIATHTRNNNPIVIVGHGGVRLSLPRRYVPLKELLDIPGIFSGTRKREDILRTIIFAPLIVILLIMVVIFDIYRTIKYLYRRFLFPVPIDQVPRVEKDLPGLTRNSIRIQALCTSTDQQEFTLVTFIPDMSLSIPHIPRFSREISTAVLAALDLKSRLTRLTFSIDAGIDLSAAFSFIHRHDKLRVLTFEPGALYPPSLSDEIIVDNHPDRIIDLVAPAAYVPHLLRIGHRITTLTITSDQHHFARALAAVAAHSEPTLVKLTLYLWPPPQSLPWHMDWDAEAELALGAITQLILHPAMKFGDRDVELLPRWLNRFPSLRYLEIHSGAASLTQQSDLKKAIAEIYMRNNTTGLIDEIVSFV</sequence>
<evidence type="ECO:0000256" key="1">
    <source>
        <dbReference type="SAM" id="Phobius"/>
    </source>
</evidence>
<keyword evidence="1" id="KW-1133">Transmembrane helix</keyword>
<accession>A0AAD6SVA8</accession>
<reference evidence="2" key="1">
    <citation type="submission" date="2023-03" db="EMBL/GenBank/DDBJ databases">
        <title>Massive genome expansion in bonnet fungi (Mycena s.s.) driven by repeated elements and novel gene families across ecological guilds.</title>
        <authorList>
            <consortium name="Lawrence Berkeley National Laboratory"/>
            <person name="Harder C.B."/>
            <person name="Miyauchi S."/>
            <person name="Viragh M."/>
            <person name="Kuo A."/>
            <person name="Thoen E."/>
            <person name="Andreopoulos B."/>
            <person name="Lu D."/>
            <person name="Skrede I."/>
            <person name="Drula E."/>
            <person name="Henrissat B."/>
            <person name="Morin E."/>
            <person name="Kohler A."/>
            <person name="Barry K."/>
            <person name="LaButti K."/>
            <person name="Morin E."/>
            <person name="Salamov A."/>
            <person name="Lipzen A."/>
            <person name="Mereny Z."/>
            <person name="Hegedus B."/>
            <person name="Baldrian P."/>
            <person name="Stursova M."/>
            <person name="Weitz H."/>
            <person name="Taylor A."/>
            <person name="Grigoriev I.V."/>
            <person name="Nagy L.G."/>
            <person name="Martin F."/>
            <person name="Kauserud H."/>
        </authorList>
    </citation>
    <scope>NUCLEOTIDE SEQUENCE</scope>
    <source>
        <strain evidence="2">CBHHK200</strain>
    </source>
</reference>
<name>A0AAD6SVA8_9AGAR</name>
<comment type="caution">
    <text evidence="2">The sequence shown here is derived from an EMBL/GenBank/DDBJ whole genome shotgun (WGS) entry which is preliminary data.</text>
</comment>
<evidence type="ECO:0000313" key="2">
    <source>
        <dbReference type="EMBL" id="KAJ7034334.1"/>
    </source>
</evidence>
<protein>
    <submittedName>
        <fullName evidence="2">Uncharacterized protein</fullName>
    </submittedName>
</protein>
<dbReference type="Proteomes" id="UP001218188">
    <property type="component" value="Unassembled WGS sequence"/>
</dbReference>
<dbReference type="AlphaFoldDB" id="A0AAD6SVA8"/>
<dbReference type="EMBL" id="JARJCM010000058">
    <property type="protein sequence ID" value="KAJ7034334.1"/>
    <property type="molecule type" value="Genomic_DNA"/>
</dbReference>
<feature type="transmembrane region" description="Helical" evidence="1">
    <location>
        <begin position="133"/>
        <end position="156"/>
    </location>
</feature>
<evidence type="ECO:0000313" key="3">
    <source>
        <dbReference type="Proteomes" id="UP001218188"/>
    </source>
</evidence>
<keyword evidence="1" id="KW-0472">Membrane</keyword>
<gene>
    <name evidence="2" type="ORF">C8F04DRAFT_1260101</name>
</gene>